<dbReference type="CDD" id="cd06171">
    <property type="entry name" value="Sigma70_r4"/>
    <property type="match status" value="1"/>
</dbReference>
<name>A0ABZ0IPZ8_9BACT</name>
<evidence type="ECO:0000259" key="7">
    <source>
        <dbReference type="Pfam" id="PF08281"/>
    </source>
</evidence>
<keyword evidence="9" id="KW-1185">Reference proteome</keyword>
<evidence type="ECO:0000256" key="1">
    <source>
        <dbReference type="ARBA" id="ARBA00010641"/>
    </source>
</evidence>
<dbReference type="SUPFAM" id="SSF88659">
    <property type="entry name" value="Sigma3 and sigma4 domains of RNA polymerase sigma factors"/>
    <property type="match status" value="1"/>
</dbReference>
<reference evidence="8 9" key="1">
    <citation type="journal article" date="2023" name="Microbiol. Resour. Announc.">
        <title>Complete Genome Sequence of Imperialibacter roseus strain P4T.</title>
        <authorList>
            <person name="Tizabi D.R."/>
            <person name="Bachvaroff T."/>
            <person name="Hill R.T."/>
        </authorList>
    </citation>
    <scope>NUCLEOTIDE SEQUENCE [LARGE SCALE GENOMIC DNA]</scope>
    <source>
        <strain evidence="8 9">P4T</strain>
    </source>
</reference>
<dbReference type="Pfam" id="PF08281">
    <property type="entry name" value="Sigma70_r4_2"/>
    <property type="match status" value="1"/>
</dbReference>
<evidence type="ECO:0000256" key="4">
    <source>
        <dbReference type="ARBA" id="ARBA00023125"/>
    </source>
</evidence>
<evidence type="ECO:0000256" key="5">
    <source>
        <dbReference type="ARBA" id="ARBA00023163"/>
    </source>
</evidence>
<dbReference type="InterPro" id="IPR039425">
    <property type="entry name" value="RNA_pol_sigma-70-like"/>
</dbReference>
<proteinExistence type="inferred from homology"/>
<dbReference type="InterPro" id="IPR007627">
    <property type="entry name" value="RNA_pol_sigma70_r2"/>
</dbReference>
<dbReference type="RefSeq" id="WP_317489296.1">
    <property type="nucleotide sequence ID" value="NZ_CP136051.1"/>
</dbReference>
<dbReference type="Gene3D" id="1.10.1740.10">
    <property type="match status" value="1"/>
</dbReference>
<organism evidence="8 9">
    <name type="scientific">Imperialibacter roseus</name>
    <dbReference type="NCBI Taxonomy" id="1324217"/>
    <lineage>
        <taxon>Bacteria</taxon>
        <taxon>Pseudomonadati</taxon>
        <taxon>Bacteroidota</taxon>
        <taxon>Cytophagia</taxon>
        <taxon>Cytophagales</taxon>
        <taxon>Flammeovirgaceae</taxon>
        <taxon>Imperialibacter</taxon>
    </lineage>
</organism>
<protein>
    <submittedName>
        <fullName evidence="8">RNA polymerase sigma factor</fullName>
    </submittedName>
</protein>
<dbReference type="Proteomes" id="UP001302349">
    <property type="component" value="Chromosome"/>
</dbReference>
<keyword evidence="5" id="KW-0804">Transcription</keyword>
<keyword evidence="4" id="KW-0238">DNA-binding</keyword>
<accession>A0ABZ0IPZ8</accession>
<dbReference type="InterPro" id="IPR013249">
    <property type="entry name" value="RNA_pol_sigma70_r4_t2"/>
</dbReference>
<dbReference type="Pfam" id="PF04542">
    <property type="entry name" value="Sigma70_r2"/>
    <property type="match status" value="1"/>
</dbReference>
<dbReference type="EMBL" id="CP136051">
    <property type="protein sequence ID" value="WOK06582.1"/>
    <property type="molecule type" value="Genomic_DNA"/>
</dbReference>
<dbReference type="PANTHER" id="PTHR43133">
    <property type="entry name" value="RNA POLYMERASE ECF-TYPE SIGMA FACTO"/>
    <property type="match status" value="1"/>
</dbReference>
<dbReference type="InterPro" id="IPR013325">
    <property type="entry name" value="RNA_pol_sigma_r2"/>
</dbReference>
<dbReference type="NCBIfam" id="TIGR02937">
    <property type="entry name" value="sigma70-ECF"/>
    <property type="match status" value="1"/>
</dbReference>
<dbReference type="Gene3D" id="1.10.10.10">
    <property type="entry name" value="Winged helix-like DNA-binding domain superfamily/Winged helix DNA-binding domain"/>
    <property type="match status" value="1"/>
</dbReference>
<feature type="domain" description="RNA polymerase sigma factor 70 region 4 type 2" evidence="7">
    <location>
        <begin position="126"/>
        <end position="178"/>
    </location>
</feature>
<evidence type="ECO:0000313" key="8">
    <source>
        <dbReference type="EMBL" id="WOK06582.1"/>
    </source>
</evidence>
<gene>
    <name evidence="8" type="ORF">RT717_26255</name>
</gene>
<evidence type="ECO:0000256" key="3">
    <source>
        <dbReference type="ARBA" id="ARBA00023082"/>
    </source>
</evidence>
<evidence type="ECO:0000313" key="9">
    <source>
        <dbReference type="Proteomes" id="UP001302349"/>
    </source>
</evidence>
<dbReference type="SUPFAM" id="SSF88946">
    <property type="entry name" value="Sigma2 domain of RNA polymerase sigma factors"/>
    <property type="match status" value="1"/>
</dbReference>
<evidence type="ECO:0000256" key="2">
    <source>
        <dbReference type="ARBA" id="ARBA00023015"/>
    </source>
</evidence>
<dbReference type="InterPro" id="IPR014284">
    <property type="entry name" value="RNA_pol_sigma-70_dom"/>
</dbReference>
<keyword evidence="3" id="KW-0731">Sigma factor</keyword>
<feature type="domain" description="RNA polymerase sigma-70 region 2" evidence="6">
    <location>
        <begin position="24"/>
        <end position="95"/>
    </location>
</feature>
<comment type="similarity">
    <text evidence="1">Belongs to the sigma-70 factor family. ECF subfamily.</text>
</comment>
<keyword evidence="2" id="KW-0805">Transcription regulation</keyword>
<dbReference type="InterPro" id="IPR013324">
    <property type="entry name" value="RNA_pol_sigma_r3/r4-like"/>
</dbReference>
<sequence>MNALDDNSLMLKVKAGDLDKMALLYERHNRNLFGFFYKLTGSGSVSEDLVHNVFYRMLKYRYTFTEDTSGSHRFTAWMYHLARNVNADHYKKQKKVSYTDDMEPWERKLEVDENAHSQMAKSQDLELLQKAIKHLAPEKQEMLILTKYQGMKYEQVADIFGITEGAVKVRMHRVLQELREVYLKLEKV</sequence>
<evidence type="ECO:0000259" key="6">
    <source>
        <dbReference type="Pfam" id="PF04542"/>
    </source>
</evidence>
<dbReference type="PANTHER" id="PTHR43133:SF8">
    <property type="entry name" value="RNA POLYMERASE SIGMA FACTOR HI_1459-RELATED"/>
    <property type="match status" value="1"/>
</dbReference>
<dbReference type="InterPro" id="IPR036388">
    <property type="entry name" value="WH-like_DNA-bd_sf"/>
</dbReference>